<keyword evidence="2" id="KW-1133">Transmembrane helix</keyword>
<keyword evidence="4" id="KW-1185">Reference proteome</keyword>
<proteinExistence type="predicted"/>
<feature type="transmembrane region" description="Helical" evidence="2">
    <location>
        <begin position="503"/>
        <end position="523"/>
    </location>
</feature>
<dbReference type="RefSeq" id="XP_052752665.1">
    <property type="nucleotide sequence ID" value="XM_052896705.1"/>
</dbReference>
<dbReference type="Proteomes" id="UP001652740">
    <property type="component" value="Unplaced"/>
</dbReference>
<evidence type="ECO:0000313" key="5">
    <source>
        <dbReference type="RefSeq" id="XP_052752665.1"/>
    </source>
</evidence>
<reference evidence="5" key="1">
    <citation type="submission" date="2025-08" db="UniProtKB">
        <authorList>
            <consortium name="RefSeq"/>
        </authorList>
    </citation>
    <scope>IDENTIFICATION</scope>
    <source>
        <tissue evidence="5">Whole larvae</tissue>
    </source>
</reference>
<keyword evidence="3" id="KW-0732">Signal</keyword>
<dbReference type="GeneID" id="113518666"/>
<evidence type="ECO:0000256" key="1">
    <source>
        <dbReference type="SAM" id="MobiDB-lite"/>
    </source>
</evidence>
<organism evidence="4 5">
    <name type="scientific">Galleria mellonella</name>
    <name type="common">Greater wax moth</name>
    <dbReference type="NCBI Taxonomy" id="7137"/>
    <lineage>
        <taxon>Eukaryota</taxon>
        <taxon>Metazoa</taxon>
        <taxon>Ecdysozoa</taxon>
        <taxon>Arthropoda</taxon>
        <taxon>Hexapoda</taxon>
        <taxon>Insecta</taxon>
        <taxon>Pterygota</taxon>
        <taxon>Neoptera</taxon>
        <taxon>Endopterygota</taxon>
        <taxon>Lepidoptera</taxon>
        <taxon>Glossata</taxon>
        <taxon>Ditrysia</taxon>
        <taxon>Pyraloidea</taxon>
        <taxon>Pyralidae</taxon>
        <taxon>Galleriinae</taxon>
        <taxon>Galleria</taxon>
    </lineage>
</organism>
<feature type="chain" id="PRO_5047279339" evidence="3">
    <location>
        <begin position="19"/>
        <end position="629"/>
    </location>
</feature>
<keyword evidence="2" id="KW-0472">Membrane</keyword>
<feature type="region of interest" description="Disordered" evidence="1">
    <location>
        <begin position="232"/>
        <end position="257"/>
    </location>
</feature>
<feature type="region of interest" description="Disordered" evidence="1">
    <location>
        <begin position="131"/>
        <end position="166"/>
    </location>
</feature>
<evidence type="ECO:0000256" key="3">
    <source>
        <dbReference type="SAM" id="SignalP"/>
    </source>
</evidence>
<evidence type="ECO:0000256" key="2">
    <source>
        <dbReference type="SAM" id="Phobius"/>
    </source>
</evidence>
<protein>
    <submittedName>
        <fullName evidence="5">Uncharacterized protein LOC113518666</fullName>
    </submittedName>
</protein>
<feature type="compositionally biased region" description="Acidic residues" evidence="1">
    <location>
        <begin position="155"/>
        <end position="164"/>
    </location>
</feature>
<gene>
    <name evidence="5" type="primary">LOC113518666</name>
</gene>
<keyword evidence="2" id="KW-0812">Transmembrane</keyword>
<evidence type="ECO:0000313" key="4">
    <source>
        <dbReference type="Proteomes" id="UP001652740"/>
    </source>
</evidence>
<feature type="signal peptide" evidence="3">
    <location>
        <begin position="1"/>
        <end position="18"/>
    </location>
</feature>
<sequence length="629" mass="72132">MWLNLIVVLAFVAASVAGDRYSDYSAAKMPQYEGGDYDAPRDSVASAVLESEDYQGHSPDASASPDYKYEGELKEKQIKSSLKEVESEDLWQRPVRQQRSRSLIDNDDYIEIDKLSPEDVIPKLKSRYRYAKHRPRHKSWKSDRDVRINNNNRDENEEVNDTESEEFRDKVDFRRNKNKNLEDNVNYEHKVTTNKIIRRKPRRLTAGLRTSRPVHDIEEDIGDILPDRRLKEDEASDDDFSFDAPPRNRLGNNRYRPSDDEDIVVKLHKNKLKQGSYSEYNDYYDMKRVNNIKNKLPTLLQRTKARASAPRPTSLLEDLFPGRRANNGYITIPEVVTEVLKTTTSSTETSSLQTSTTTIATITSSIMAMSNLISTTNTSKELSLAEKSKLSILKKAQRKESFKSLSTTKPPVLLQVTRKLPTVVMVEPPETNEPWLRAREVSDDAPEHLDKVKRLMRKKLIANAKNIQDLTDNWDDLVCDYIDTALLENGASFLYTNYVKFCIILYGTIGFSIMQLDFFFIFIENVYLFYNKLNVTGVDETWAPSMANVAERELTALLSAHHHLKDVASSTSYSPASNIRTLETLSAKALDPRVRREWDAFIAANNSQNCVFSLSIAFLALLYNLQRYN</sequence>
<accession>A0ABM3MN44</accession>
<name>A0ABM3MN44_GALME</name>